<accession>A0A919KVQ2</accession>
<dbReference type="RefSeq" id="WP_268257306.1">
    <property type="nucleotide sequence ID" value="NZ_BNBO01000024.1"/>
</dbReference>
<protein>
    <submittedName>
        <fullName evidence="1">Uncharacterized protein</fullName>
    </submittedName>
</protein>
<organism evidence="1 2">
    <name type="scientific">Kitasatospora indigofera</name>
    <dbReference type="NCBI Taxonomy" id="67307"/>
    <lineage>
        <taxon>Bacteria</taxon>
        <taxon>Bacillati</taxon>
        <taxon>Actinomycetota</taxon>
        <taxon>Actinomycetes</taxon>
        <taxon>Kitasatosporales</taxon>
        <taxon>Streptomycetaceae</taxon>
        <taxon>Kitasatospora</taxon>
    </lineage>
</organism>
<dbReference type="AlphaFoldDB" id="A0A919KVQ2"/>
<dbReference type="EMBL" id="BNBO01000024">
    <property type="protein sequence ID" value="GHH75055.1"/>
    <property type="molecule type" value="Genomic_DNA"/>
</dbReference>
<comment type="caution">
    <text evidence="1">The sequence shown here is derived from an EMBL/GenBank/DDBJ whole genome shotgun (WGS) entry which is preliminary data.</text>
</comment>
<proteinExistence type="predicted"/>
<keyword evidence="2" id="KW-1185">Reference proteome</keyword>
<reference evidence="1" key="1">
    <citation type="journal article" date="2014" name="Int. J. Syst. Evol. Microbiol.">
        <title>Complete genome sequence of Corynebacterium casei LMG S-19264T (=DSM 44701T), isolated from a smear-ripened cheese.</title>
        <authorList>
            <consortium name="US DOE Joint Genome Institute (JGI-PGF)"/>
            <person name="Walter F."/>
            <person name="Albersmeier A."/>
            <person name="Kalinowski J."/>
            <person name="Ruckert C."/>
        </authorList>
    </citation>
    <scope>NUCLEOTIDE SEQUENCE</scope>
    <source>
        <strain evidence="1">JCM 4646</strain>
    </source>
</reference>
<dbReference type="Proteomes" id="UP000617734">
    <property type="component" value="Unassembled WGS sequence"/>
</dbReference>
<dbReference type="GeneID" id="95358523"/>
<reference evidence="1" key="2">
    <citation type="submission" date="2020-09" db="EMBL/GenBank/DDBJ databases">
        <authorList>
            <person name="Sun Q."/>
            <person name="Ohkuma M."/>
        </authorList>
    </citation>
    <scope>NUCLEOTIDE SEQUENCE</scope>
    <source>
        <strain evidence="1">JCM 4646</strain>
    </source>
</reference>
<sequence>MAGRALARRVPERGARRLVLLLALAGGLGTLGKGLWDLRP</sequence>
<evidence type="ECO:0000313" key="1">
    <source>
        <dbReference type="EMBL" id="GHH75055.1"/>
    </source>
</evidence>
<evidence type="ECO:0000313" key="2">
    <source>
        <dbReference type="Proteomes" id="UP000617734"/>
    </source>
</evidence>
<name>A0A919KVQ2_9ACTN</name>
<gene>
    <name evidence="1" type="ORF">GCM10018781_43160</name>
</gene>